<protein>
    <submittedName>
        <fullName evidence="1">Uncharacterized protein</fullName>
    </submittedName>
</protein>
<evidence type="ECO:0000313" key="1">
    <source>
        <dbReference type="EMBL" id="BDT99937.1"/>
    </source>
</evidence>
<proteinExistence type="predicted"/>
<keyword evidence="2" id="KW-1185">Reference proteome</keyword>
<reference evidence="1 2" key="1">
    <citation type="submission" date="2022-11" db="EMBL/GenBank/DDBJ databases">
        <title>Genome Sequencing of Nocardia sp. ON39_IFM12276 and assembly.</title>
        <authorList>
            <person name="Shimojima M."/>
            <person name="Toyokawa M."/>
            <person name="Uesaka K."/>
        </authorList>
    </citation>
    <scope>NUCLEOTIDE SEQUENCE [LARGE SCALE GENOMIC DNA]</scope>
    <source>
        <strain evidence="1 2">IFM 12276</strain>
    </source>
</reference>
<name>A0ABN6U3U5_9NOCA</name>
<gene>
    <name evidence="1" type="ORF">IFM12276_29660</name>
</gene>
<dbReference type="EMBL" id="AP026978">
    <property type="protein sequence ID" value="BDT99937.1"/>
    <property type="molecule type" value="Genomic_DNA"/>
</dbReference>
<organism evidence="1 2">
    <name type="scientific">Nocardia sputorum</name>
    <dbReference type="NCBI Taxonomy" id="2984338"/>
    <lineage>
        <taxon>Bacteria</taxon>
        <taxon>Bacillati</taxon>
        <taxon>Actinomycetota</taxon>
        <taxon>Actinomycetes</taxon>
        <taxon>Mycobacteriales</taxon>
        <taxon>Nocardiaceae</taxon>
        <taxon>Nocardia</taxon>
    </lineage>
</organism>
<sequence>MRRAGAEAAKLLPRATCSAWGSLTTSAQRETVTAHVADTVAKDATALASTLPWAAWATPDAVAGTAPTGC</sequence>
<accession>A0ABN6U3U5</accession>
<evidence type="ECO:0000313" key="2">
    <source>
        <dbReference type="Proteomes" id="UP001317870"/>
    </source>
</evidence>
<dbReference type="Proteomes" id="UP001317870">
    <property type="component" value="Chromosome"/>
</dbReference>